<dbReference type="Proteomes" id="UP001487740">
    <property type="component" value="Unassembled WGS sequence"/>
</dbReference>
<dbReference type="Gene3D" id="3.90.290.10">
    <property type="entry name" value="TGF-beta binding (TB) domain"/>
    <property type="match status" value="1"/>
</dbReference>
<keyword evidence="2" id="KW-0677">Repeat</keyword>
<dbReference type="SUPFAM" id="SSF100895">
    <property type="entry name" value="Kazal-type serine protease inhibitors"/>
    <property type="match status" value="3"/>
</dbReference>
<keyword evidence="1 6" id="KW-0732">Signal</keyword>
<dbReference type="InterPro" id="IPR003645">
    <property type="entry name" value="Fol_N"/>
</dbReference>
<feature type="domain" description="Kazal-like" evidence="7">
    <location>
        <begin position="183"/>
        <end position="231"/>
    </location>
</feature>
<evidence type="ECO:0000256" key="6">
    <source>
        <dbReference type="SAM" id="SignalP"/>
    </source>
</evidence>
<dbReference type="GO" id="GO:0005615">
    <property type="term" value="C:extracellular space"/>
    <property type="evidence" value="ECO:0007669"/>
    <property type="project" value="TreeGrafter"/>
</dbReference>
<accession>A0AAW0SYQ6</accession>
<evidence type="ECO:0000256" key="2">
    <source>
        <dbReference type="ARBA" id="ARBA00022737"/>
    </source>
</evidence>
<dbReference type="InterPro" id="IPR036058">
    <property type="entry name" value="Kazal_dom_sf"/>
</dbReference>
<sequence length="511" mass="55746">MKKGLVVMVVVVVVMVVVEVAKVAAFSTSSTISSSTSSSSSSSTSSSSSSDSSASSSSSSSSSFSSSSPSGSSHGAQVGVCRRLRRRDGSCGRVVSQNMSREVCCSDPFRRGWSPTPPAASSYTTHAAHAHAAAFRALNATPVVTVDVTGSAGTCSPCTTSCAGVQCGEDRKCVVRCGTPMCVCSPQCHLKHKEAVCGSDNRTYKSECHLLKRACRKKKRLLVAHYGPCQTCIGVRCGGAKKCVMDEQMTPRCLRCPESCPLSQRPRHLCGTDQRTYSSPCHLKQASCLAGAVILRAYKGPCQEDATCNTVRCWRGQKCLLQDHTGQPQCTPCGSLDSCLPSSRPVCASDGKVYPSWCAFRHEACRSGRALTPTLHLHCAANHTKPDDCHKQPFKLKKNKQRRKQLELMKQNEIRQQIRRQRVLQGVAQVAGSSIHDLSLSERLNSVERGTSRGGAVERVGSRKSATVDEDSSNDKRKKRKRRRRRRNCKKNRKRARQERQRSREQKEEGD</sequence>
<keyword evidence="3" id="KW-1015">Disulfide bond</keyword>
<dbReference type="InterPro" id="IPR054054">
    <property type="entry name" value="Ng_1-3-like"/>
</dbReference>
<feature type="domain" description="Kazal-like" evidence="7">
    <location>
        <begin position="254"/>
        <end position="304"/>
    </location>
</feature>
<feature type="chain" id="PRO_5043407494" description="Kazal-like domain-containing protein" evidence="6">
    <location>
        <begin position="26"/>
        <end position="511"/>
    </location>
</feature>
<dbReference type="AlphaFoldDB" id="A0AAW0SYQ6"/>
<dbReference type="GO" id="GO:0005509">
    <property type="term" value="F:calcium ion binding"/>
    <property type="evidence" value="ECO:0007669"/>
    <property type="project" value="TreeGrafter"/>
</dbReference>
<keyword evidence="9" id="KW-1185">Reference proteome</keyword>
<reference evidence="8 9" key="1">
    <citation type="submission" date="2023-03" db="EMBL/GenBank/DDBJ databases">
        <title>High-quality genome of Scylla paramamosain provides insights in environmental adaptation.</title>
        <authorList>
            <person name="Zhang L."/>
        </authorList>
    </citation>
    <scope>NUCLEOTIDE SEQUENCE [LARGE SCALE GENOMIC DNA]</scope>
    <source>
        <strain evidence="8">LZ_2023a</strain>
        <tissue evidence="8">Muscle</tissue>
    </source>
</reference>
<dbReference type="InterPro" id="IPR002350">
    <property type="entry name" value="Kazal_dom"/>
</dbReference>
<dbReference type="PANTHER" id="PTHR13866:SF29">
    <property type="entry name" value="FOLLISTATIN"/>
    <property type="match status" value="1"/>
</dbReference>
<feature type="compositionally biased region" description="Basic residues" evidence="5">
    <location>
        <begin position="476"/>
        <end position="497"/>
    </location>
</feature>
<dbReference type="Gene3D" id="3.30.60.30">
    <property type="match status" value="3"/>
</dbReference>
<evidence type="ECO:0000313" key="8">
    <source>
        <dbReference type="EMBL" id="KAK8380458.1"/>
    </source>
</evidence>
<evidence type="ECO:0000313" key="9">
    <source>
        <dbReference type="Proteomes" id="UP001487740"/>
    </source>
</evidence>
<dbReference type="SMART" id="SM00274">
    <property type="entry name" value="FOLN"/>
    <property type="match status" value="3"/>
</dbReference>
<comment type="caution">
    <text evidence="8">The sequence shown here is derived from an EMBL/GenBank/DDBJ whole genome shotgun (WGS) entry which is preliminary data.</text>
</comment>
<feature type="signal peptide" evidence="6">
    <location>
        <begin position="1"/>
        <end position="25"/>
    </location>
</feature>
<protein>
    <recommendedName>
        <fullName evidence="7">Kazal-like domain-containing protein</fullName>
    </recommendedName>
</protein>
<keyword evidence="4" id="KW-0325">Glycoprotein</keyword>
<dbReference type="PROSITE" id="PS51465">
    <property type="entry name" value="KAZAL_2"/>
    <property type="match status" value="3"/>
</dbReference>
<proteinExistence type="predicted"/>
<dbReference type="CDD" id="cd00104">
    <property type="entry name" value="KAZAL_FS"/>
    <property type="match status" value="2"/>
</dbReference>
<feature type="region of interest" description="Disordered" evidence="5">
    <location>
        <begin position="31"/>
        <end position="79"/>
    </location>
</feature>
<dbReference type="GO" id="GO:0005518">
    <property type="term" value="F:collagen binding"/>
    <property type="evidence" value="ECO:0007669"/>
    <property type="project" value="TreeGrafter"/>
</dbReference>
<dbReference type="EMBL" id="JARAKH010000042">
    <property type="protein sequence ID" value="KAK8380458.1"/>
    <property type="molecule type" value="Genomic_DNA"/>
</dbReference>
<organism evidence="8 9">
    <name type="scientific">Scylla paramamosain</name>
    <name type="common">Mud crab</name>
    <dbReference type="NCBI Taxonomy" id="85552"/>
    <lineage>
        <taxon>Eukaryota</taxon>
        <taxon>Metazoa</taxon>
        <taxon>Ecdysozoa</taxon>
        <taxon>Arthropoda</taxon>
        <taxon>Crustacea</taxon>
        <taxon>Multicrustacea</taxon>
        <taxon>Malacostraca</taxon>
        <taxon>Eumalacostraca</taxon>
        <taxon>Eucarida</taxon>
        <taxon>Decapoda</taxon>
        <taxon>Pleocyemata</taxon>
        <taxon>Brachyura</taxon>
        <taxon>Eubrachyura</taxon>
        <taxon>Portunoidea</taxon>
        <taxon>Portunidae</taxon>
        <taxon>Portuninae</taxon>
        <taxon>Scylla</taxon>
    </lineage>
</organism>
<feature type="region of interest" description="Disordered" evidence="5">
    <location>
        <begin position="446"/>
        <end position="511"/>
    </location>
</feature>
<evidence type="ECO:0000256" key="1">
    <source>
        <dbReference type="ARBA" id="ARBA00022729"/>
    </source>
</evidence>
<feature type="domain" description="Kazal-like" evidence="7">
    <location>
        <begin position="324"/>
        <end position="381"/>
    </location>
</feature>
<gene>
    <name evidence="8" type="ORF">O3P69_016800</name>
</gene>
<evidence type="ECO:0000259" key="7">
    <source>
        <dbReference type="PROSITE" id="PS51465"/>
    </source>
</evidence>
<dbReference type="SMART" id="SM00280">
    <property type="entry name" value="KAZAL"/>
    <property type="match status" value="3"/>
</dbReference>
<evidence type="ECO:0000256" key="5">
    <source>
        <dbReference type="SAM" id="MobiDB-lite"/>
    </source>
</evidence>
<feature type="compositionally biased region" description="Basic and acidic residues" evidence="5">
    <location>
        <begin position="498"/>
        <end position="511"/>
    </location>
</feature>
<dbReference type="GO" id="GO:0050840">
    <property type="term" value="F:extracellular matrix binding"/>
    <property type="evidence" value="ECO:0007669"/>
    <property type="project" value="TreeGrafter"/>
</dbReference>
<dbReference type="PANTHER" id="PTHR13866">
    <property type="entry name" value="SPARC OSTEONECTIN"/>
    <property type="match status" value="1"/>
</dbReference>
<dbReference type="Pfam" id="PF21827">
    <property type="entry name" value="New_glue"/>
    <property type="match status" value="1"/>
</dbReference>
<evidence type="ECO:0000256" key="4">
    <source>
        <dbReference type="ARBA" id="ARBA00023180"/>
    </source>
</evidence>
<dbReference type="Pfam" id="PF07648">
    <property type="entry name" value="Kazal_2"/>
    <property type="match status" value="3"/>
</dbReference>
<dbReference type="InterPro" id="IPR036773">
    <property type="entry name" value="TB_dom_sf"/>
</dbReference>
<evidence type="ECO:0000256" key="3">
    <source>
        <dbReference type="ARBA" id="ARBA00023157"/>
    </source>
</evidence>
<name>A0AAW0SYQ6_SCYPA</name>